<evidence type="ECO:0000313" key="7">
    <source>
        <dbReference type="Proteomes" id="UP000596742"/>
    </source>
</evidence>
<evidence type="ECO:0000313" key="6">
    <source>
        <dbReference type="EMBL" id="VDI16686.1"/>
    </source>
</evidence>
<keyword evidence="4 5" id="KW-0472">Membrane</keyword>
<dbReference type="GO" id="GO:0043066">
    <property type="term" value="P:negative regulation of apoptotic process"/>
    <property type="evidence" value="ECO:0007669"/>
    <property type="project" value="TreeGrafter"/>
</dbReference>
<dbReference type="GO" id="GO:0016020">
    <property type="term" value="C:membrane"/>
    <property type="evidence" value="ECO:0007669"/>
    <property type="project" value="UniProtKB-SubCell"/>
</dbReference>
<dbReference type="Proteomes" id="UP000596742">
    <property type="component" value="Unassembled WGS sequence"/>
</dbReference>
<feature type="non-terminal residue" evidence="6">
    <location>
        <position position="315"/>
    </location>
</feature>
<comment type="caution">
    <text evidence="6">The sequence shown here is derived from an EMBL/GenBank/DDBJ whole genome shotgun (WGS) entry which is preliminary data.</text>
</comment>
<keyword evidence="7" id="KW-1185">Reference proteome</keyword>
<feature type="transmembrane region" description="Helical" evidence="5">
    <location>
        <begin position="288"/>
        <end position="310"/>
    </location>
</feature>
<feature type="transmembrane region" description="Helical" evidence="5">
    <location>
        <begin position="203"/>
        <end position="221"/>
    </location>
</feature>
<evidence type="ECO:0000256" key="2">
    <source>
        <dbReference type="ARBA" id="ARBA00022692"/>
    </source>
</evidence>
<dbReference type="AlphaFoldDB" id="A0A8B6DAN7"/>
<dbReference type="InterPro" id="IPR006214">
    <property type="entry name" value="Bax_inhibitor_1-related"/>
</dbReference>
<dbReference type="OrthoDB" id="7933078at2759"/>
<dbReference type="Pfam" id="PF01027">
    <property type="entry name" value="Bax1-I"/>
    <property type="match status" value="1"/>
</dbReference>
<evidence type="ECO:0000256" key="1">
    <source>
        <dbReference type="ARBA" id="ARBA00004141"/>
    </source>
</evidence>
<evidence type="ECO:0000256" key="3">
    <source>
        <dbReference type="ARBA" id="ARBA00022989"/>
    </source>
</evidence>
<reference evidence="6" key="1">
    <citation type="submission" date="2018-11" db="EMBL/GenBank/DDBJ databases">
        <authorList>
            <person name="Alioto T."/>
            <person name="Alioto T."/>
        </authorList>
    </citation>
    <scope>NUCLEOTIDE SEQUENCE</scope>
</reference>
<dbReference type="CDD" id="cd10429">
    <property type="entry name" value="GAAP_like"/>
    <property type="match status" value="1"/>
</dbReference>
<name>A0A8B6DAN7_MYTGA</name>
<sequence length="315" mass="35499">NIVETALVFGACSHTFGDQWLIIPRYIFLSKVLHDVNPRAVRICRLEKLRNNHDERTIKAKTVAFHMPENMTARLYSQYTQTRRSYGKESIVDDFMYGSNVATAHVYVRMGFLRKVYGILSAQILLSTIVAGVIYSSETATAFVQTNNWMLLVALIGSLGLIFALMVYRHQTPTNYILLTVFTLMEAYSVGVVVTFYEVQSVIEAFMLTFAVTAGLTIYTLQSKRDFSSMGAGLFAALMILIIAGMMQIFFPSPIMDKAIGIGGALVFSLFIIFDTHMLMHKHSPEEYIVASVNLYLDILNLFLHILRAIGERKN</sequence>
<gene>
    <name evidence="6" type="ORF">MGAL_10B046076</name>
</gene>
<evidence type="ECO:0000256" key="4">
    <source>
        <dbReference type="ARBA" id="ARBA00023136"/>
    </source>
</evidence>
<comment type="similarity">
    <text evidence="5">Belongs to the BI1 family.</text>
</comment>
<dbReference type="PANTHER" id="PTHR23291">
    <property type="entry name" value="BAX INHIBITOR-RELATED"/>
    <property type="match status" value="1"/>
</dbReference>
<comment type="subcellular location">
    <subcellularLocation>
        <location evidence="1">Membrane</location>
        <topology evidence="1">Multi-pass membrane protein</topology>
    </subcellularLocation>
</comment>
<proteinExistence type="inferred from homology"/>
<protein>
    <submittedName>
        <fullName evidence="6">Uncharacterized protein</fullName>
    </submittedName>
</protein>
<feature type="transmembrane region" description="Helical" evidence="5">
    <location>
        <begin position="233"/>
        <end position="253"/>
    </location>
</feature>
<dbReference type="EMBL" id="UYJE01003118">
    <property type="protein sequence ID" value="VDI16686.1"/>
    <property type="molecule type" value="Genomic_DNA"/>
</dbReference>
<feature type="transmembrane region" description="Helical" evidence="5">
    <location>
        <begin position="149"/>
        <end position="168"/>
    </location>
</feature>
<feature type="transmembrane region" description="Helical" evidence="5">
    <location>
        <begin position="116"/>
        <end position="137"/>
    </location>
</feature>
<feature type="transmembrane region" description="Helical" evidence="5">
    <location>
        <begin position="259"/>
        <end position="276"/>
    </location>
</feature>
<keyword evidence="3 5" id="KW-1133">Transmembrane helix</keyword>
<feature type="transmembrane region" description="Helical" evidence="5">
    <location>
        <begin position="175"/>
        <end position="197"/>
    </location>
</feature>
<dbReference type="PANTHER" id="PTHR23291:SF50">
    <property type="entry name" value="PROTEIN LIFEGUARD 4"/>
    <property type="match status" value="1"/>
</dbReference>
<evidence type="ECO:0000256" key="5">
    <source>
        <dbReference type="RuleBase" id="RU004379"/>
    </source>
</evidence>
<keyword evidence="2 5" id="KW-0812">Transmembrane</keyword>
<accession>A0A8B6DAN7</accession>
<organism evidence="6 7">
    <name type="scientific">Mytilus galloprovincialis</name>
    <name type="common">Mediterranean mussel</name>
    <dbReference type="NCBI Taxonomy" id="29158"/>
    <lineage>
        <taxon>Eukaryota</taxon>
        <taxon>Metazoa</taxon>
        <taxon>Spiralia</taxon>
        <taxon>Lophotrochozoa</taxon>
        <taxon>Mollusca</taxon>
        <taxon>Bivalvia</taxon>
        <taxon>Autobranchia</taxon>
        <taxon>Pteriomorphia</taxon>
        <taxon>Mytilida</taxon>
        <taxon>Mytiloidea</taxon>
        <taxon>Mytilidae</taxon>
        <taxon>Mytilinae</taxon>
        <taxon>Mytilus</taxon>
    </lineage>
</organism>